<dbReference type="Proteomes" id="UP001292094">
    <property type="component" value="Unassembled WGS sequence"/>
</dbReference>
<sequence>MFDDVHNIRDEPEVEFHMVVPEYSTYKDLHADQTIPAVTMERLQDFLSACYANFNPKVADLYKGRYNQYVRTAVHENLVYVTSSVWAEMKKTVSYKVDASLTKDGVNFHEATGKESGHKLYDSKTNVVNKDKIRKRHRDVIINWPEKSSRLRVMQVFLPAKRKALDEKPARLAVMQLFPPANRKAVGSDHDYMEYPPEKKYLIDEKISHVTESDRQEIELATRGQDNSKRWKQERGKRITSSNFGMIWSVVAQKECTGHNCIS</sequence>
<evidence type="ECO:0000313" key="2">
    <source>
        <dbReference type="Proteomes" id="UP001292094"/>
    </source>
</evidence>
<keyword evidence="2" id="KW-1185">Reference proteome</keyword>
<evidence type="ECO:0000313" key="1">
    <source>
        <dbReference type="EMBL" id="KAK4302569.1"/>
    </source>
</evidence>
<protein>
    <submittedName>
        <fullName evidence="1">Uncharacterized protein</fullName>
    </submittedName>
</protein>
<reference evidence="1" key="1">
    <citation type="submission" date="2023-11" db="EMBL/GenBank/DDBJ databases">
        <title>Genome assemblies of two species of porcelain crab, Petrolisthes cinctipes and Petrolisthes manimaculis (Anomura: Porcellanidae).</title>
        <authorList>
            <person name="Angst P."/>
        </authorList>
    </citation>
    <scope>NUCLEOTIDE SEQUENCE</scope>
    <source>
        <strain evidence="1">PB745_02</strain>
        <tissue evidence="1">Gill</tissue>
    </source>
</reference>
<accession>A0AAE1U194</accession>
<organism evidence="1 2">
    <name type="scientific">Petrolisthes manimaculis</name>
    <dbReference type="NCBI Taxonomy" id="1843537"/>
    <lineage>
        <taxon>Eukaryota</taxon>
        <taxon>Metazoa</taxon>
        <taxon>Ecdysozoa</taxon>
        <taxon>Arthropoda</taxon>
        <taxon>Crustacea</taxon>
        <taxon>Multicrustacea</taxon>
        <taxon>Malacostraca</taxon>
        <taxon>Eumalacostraca</taxon>
        <taxon>Eucarida</taxon>
        <taxon>Decapoda</taxon>
        <taxon>Pleocyemata</taxon>
        <taxon>Anomura</taxon>
        <taxon>Galatheoidea</taxon>
        <taxon>Porcellanidae</taxon>
        <taxon>Petrolisthes</taxon>
    </lineage>
</organism>
<gene>
    <name evidence="1" type="ORF">Pmani_025345</name>
</gene>
<dbReference type="EMBL" id="JAWZYT010002709">
    <property type="protein sequence ID" value="KAK4302569.1"/>
    <property type="molecule type" value="Genomic_DNA"/>
</dbReference>
<name>A0AAE1U194_9EUCA</name>
<proteinExistence type="predicted"/>
<comment type="caution">
    <text evidence="1">The sequence shown here is derived from an EMBL/GenBank/DDBJ whole genome shotgun (WGS) entry which is preliminary data.</text>
</comment>
<dbReference type="AlphaFoldDB" id="A0AAE1U194"/>